<dbReference type="SUPFAM" id="SSF53098">
    <property type="entry name" value="Ribonuclease H-like"/>
    <property type="match status" value="1"/>
</dbReference>
<dbReference type="GeneTree" id="ENSGT00940000169353"/>
<dbReference type="Gene3D" id="1.10.340.70">
    <property type="match status" value="1"/>
</dbReference>
<dbReference type="OMA" id="HDENSHH"/>
<dbReference type="Gene3D" id="2.30.30.850">
    <property type="match status" value="1"/>
</dbReference>
<dbReference type="Pfam" id="PF17921">
    <property type="entry name" value="Integrase_H2C2"/>
    <property type="match status" value="1"/>
</dbReference>
<dbReference type="PROSITE" id="PS50994">
    <property type="entry name" value="INTEGRASE"/>
    <property type="match status" value="1"/>
</dbReference>
<evidence type="ECO:0000313" key="3">
    <source>
        <dbReference type="Ensembl" id="ENSXMAP00000041861.1"/>
    </source>
</evidence>
<dbReference type="InParanoid" id="A0A3B5RFP0"/>
<reference evidence="3" key="4">
    <citation type="submission" date="2025-09" db="UniProtKB">
        <authorList>
            <consortium name="Ensembl"/>
        </authorList>
    </citation>
    <scope>IDENTIFICATION</scope>
    <source>
        <strain evidence="3">JP 163 A</strain>
    </source>
</reference>
<dbReference type="STRING" id="8083.ENSXMAP00000041861"/>
<sequence>MTNVVPQVCCMNNDGTQVKMGFATLQQTLSNHNMDIVSAQLSDPVFFEVYTWAKNKKRPYLRQVEGRVQRKLWWQFPKLLLCNDLLCRKGQRAPGKPEGYQVLIPSALFTETMHFLHGNPCSGHYSAERTFNKALTVCYWPGMRSDIENFCNLCKTCEAFRKAVPKHRAPLQSIQTDRPFQLVCTDITELPVTTLGNRYVLVVQDHFTKYVNAYAMSDQKATTVAQSLCERYIPEHGVPEELLSDQGRQYESEIIHTISQRLQMTKKRTSPYHPRGNGMVERFNRTLKEQLARLIQDYGGEWDHYLPAVVLSFNSTPHSSTGYSPYFLAHGREPRLPANVHVSSPKVSDCPQNYGSELATRMDAAFETVLLHREEQRQKREYYYNKDTRFRPYACGDLVWIDDPTTQRQKLSPNWTGPYKVVSVDEKGLLYKLVDVKYPQAVTKVIHYDRLKPYCSSTDASPINVTQSVFPPNRDTLPIYTALSGSLPWSFGQAATPQAAENARSLPSSPRIPTGLVSHRLAQPPPSLPPTVGAVITRCGHTVRKPQRLLL</sequence>
<organism evidence="3 4">
    <name type="scientific">Xiphophorus maculatus</name>
    <name type="common">Southern platyfish</name>
    <name type="synonym">Platypoecilus maculatus</name>
    <dbReference type="NCBI Taxonomy" id="8083"/>
    <lineage>
        <taxon>Eukaryota</taxon>
        <taxon>Metazoa</taxon>
        <taxon>Chordata</taxon>
        <taxon>Craniata</taxon>
        <taxon>Vertebrata</taxon>
        <taxon>Euteleostomi</taxon>
        <taxon>Actinopterygii</taxon>
        <taxon>Neopterygii</taxon>
        <taxon>Teleostei</taxon>
        <taxon>Neoteleostei</taxon>
        <taxon>Acanthomorphata</taxon>
        <taxon>Ovalentaria</taxon>
        <taxon>Atherinomorphae</taxon>
        <taxon>Cyprinodontiformes</taxon>
        <taxon>Poeciliidae</taxon>
        <taxon>Poeciliinae</taxon>
        <taxon>Xiphophorus</taxon>
    </lineage>
</organism>
<dbReference type="PANTHER" id="PTHR37984:SF15">
    <property type="entry name" value="INTEGRASE CATALYTIC DOMAIN-CONTAINING PROTEIN"/>
    <property type="match status" value="1"/>
</dbReference>
<dbReference type="PANTHER" id="PTHR37984">
    <property type="entry name" value="PROTEIN CBG26694"/>
    <property type="match status" value="1"/>
</dbReference>
<evidence type="ECO:0000259" key="2">
    <source>
        <dbReference type="PROSITE" id="PS50994"/>
    </source>
</evidence>
<dbReference type="GO" id="GO:0003676">
    <property type="term" value="F:nucleic acid binding"/>
    <property type="evidence" value="ECO:0007669"/>
    <property type="project" value="InterPro"/>
</dbReference>
<dbReference type="FunFam" id="1.10.340.70:FF:000001">
    <property type="entry name" value="Retrovirus-related Pol polyprotein from transposon gypsy-like Protein"/>
    <property type="match status" value="1"/>
</dbReference>
<dbReference type="GO" id="GO:0015074">
    <property type="term" value="P:DNA integration"/>
    <property type="evidence" value="ECO:0007669"/>
    <property type="project" value="InterPro"/>
</dbReference>
<dbReference type="AlphaFoldDB" id="A0A3B5RFP0"/>
<feature type="domain" description="Integrase catalytic" evidence="2">
    <location>
        <begin position="175"/>
        <end position="333"/>
    </location>
</feature>
<dbReference type="InterPro" id="IPR036397">
    <property type="entry name" value="RNaseH_sf"/>
</dbReference>
<dbReference type="InterPro" id="IPR050951">
    <property type="entry name" value="Retrovirus_Pol_polyprotein"/>
</dbReference>
<evidence type="ECO:0000256" key="1">
    <source>
        <dbReference type="ARBA" id="ARBA00039658"/>
    </source>
</evidence>
<dbReference type="InterPro" id="IPR041588">
    <property type="entry name" value="Integrase_H2C2"/>
</dbReference>
<reference evidence="4" key="2">
    <citation type="journal article" date="2013" name="Nat. Genet.">
        <title>The genome of the platyfish, Xiphophorus maculatus, provides insights into evolutionary adaptation and several complex traits.</title>
        <authorList>
            <person name="Schartl M."/>
            <person name="Walter R.B."/>
            <person name="Shen Y."/>
            <person name="Garcia T."/>
            <person name="Catchen J."/>
            <person name="Amores A."/>
            <person name="Braasch I."/>
            <person name="Chalopin D."/>
            <person name="Volff J.N."/>
            <person name="Lesch K.P."/>
            <person name="Bisazza A."/>
            <person name="Minx P."/>
            <person name="Hillier L."/>
            <person name="Wilson R.K."/>
            <person name="Fuerstenberg S."/>
            <person name="Boore J."/>
            <person name="Searle S."/>
            <person name="Postlethwait J.H."/>
            <person name="Warren W.C."/>
        </authorList>
    </citation>
    <scope>NUCLEOTIDE SEQUENCE [LARGE SCALE GENOMIC DNA]</scope>
    <source>
        <strain evidence="4">JP 163 A</strain>
    </source>
</reference>
<dbReference type="FunFam" id="3.30.420.10:FF:000032">
    <property type="entry name" value="Retrovirus-related Pol polyprotein from transposon 297-like Protein"/>
    <property type="match status" value="1"/>
</dbReference>
<evidence type="ECO:0000313" key="4">
    <source>
        <dbReference type="Proteomes" id="UP000002852"/>
    </source>
</evidence>
<reference evidence="3" key="3">
    <citation type="submission" date="2025-08" db="UniProtKB">
        <authorList>
            <consortium name="Ensembl"/>
        </authorList>
    </citation>
    <scope>IDENTIFICATION</scope>
    <source>
        <strain evidence="3">JP 163 A</strain>
    </source>
</reference>
<dbReference type="Ensembl" id="ENSXMAT00000032778.1">
    <property type="protein sequence ID" value="ENSXMAP00000041861.1"/>
    <property type="gene ID" value="ENSXMAG00000020981.1"/>
</dbReference>
<name>A0A3B5RFP0_XIPMA</name>
<reference evidence="4" key="1">
    <citation type="submission" date="2012-01" db="EMBL/GenBank/DDBJ databases">
        <authorList>
            <person name="Walter R."/>
            <person name="Schartl M."/>
            <person name="Warren W."/>
        </authorList>
    </citation>
    <scope>NUCLEOTIDE SEQUENCE [LARGE SCALE GENOMIC DNA]</scope>
    <source>
        <strain evidence="4">JP 163 A</strain>
    </source>
</reference>
<dbReference type="Proteomes" id="UP000002852">
    <property type="component" value="Unassembled WGS sequence"/>
</dbReference>
<dbReference type="Pfam" id="PF00665">
    <property type="entry name" value="rve"/>
    <property type="match status" value="1"/>
</dbReference>
<proteinExistence type="predicted"/>
<dbReference type="Gene3D" id="3.30.420.10">
    <property type="entry name" value="Ribonuclease H-like superfamily/Ribonuclease H"/>
    <property type="match status" value="1"/>
</dbReference>
<keyword evidence="4" id="KW-1185">Reference proteome</keyword>
<accession>A0A3B5RFP0</accession>
<dbReference type="InterPro" id="IPR012337">
    <property type="entry name" value="RNaseH-like_sf"/>
</dbReference>
<dbReference type="InterPro" id="IPR001584">
    <property type="entry name" value="Integrase_cat-core"/>
</dbReference>
<protein>
    <recommendedName>
        <fullName evidence="1">Gypsy retrotransposon integrase-like protein 1</fullName>
    </recommendedName>
</protein>